<feature type="compositionally biased region" description="Gly residues" evidence="1">
    <location>
        <begin position="30"/>
        <end position="49"/>
    </location>
</feature>
<organism evidence="3 4">
    <name type="scientific">Deinococcus multiflagellatus</name>
    <dbReference type="NCBI Taxonomy" id="1656887"/>
    <lineage>
        <taxon>Bacteria</taxon>
        <taxon>Thermotogati</taxon>
        <taxon>Deinococcota</taxon>
        <taxon>Deinococci</taxon>
        <taxon>Deinococcales</taxon>
        <taxon>Deinococcaceae</taxon>
        <taxon>Deinococcus</taxon>
    </lineage>
</organism>
<gene>
    <name evidence="3" type="ORF">ACFP90_19090</name>
</gene>
<sequence>MRVLSALLLSLVLFAPVAQATGAATPQTGGTFGGFGGGSSGGGGASGGW</sequence>
<dbReference type="EMBL" id="JBHSWB010000001">
    <property type="protein sequence ID" value="MFC6662191.1"/>
    <property type="molecule type" value="Genomic_DNA"/>
</dbReference>
<dbReference type="Proteomes" id="UP001596317">
    <property type="component" value="Unassembled WGS sequence"/>
</dbReference>
<evidence type="ECO:0000313" key="3">
    <source>
        <dbReference type="EMBL" id="MFC6662191.1"/>
    </source>
</evidence>
<dbReference type="RefSeq" id="WP_224611505.1">
    <property type="nucleotide sequence ID" value="NZ_JAIQXV010000018.1"/>
</dbReference>
<keyword evidence="4" id="KW-1185">Reference proteome</keyword>
<evidence type="ECO:0000256" key="2">
    <source>
        <dbReference type="SAM" id="SignalP"/>
    </source>
</evidence>
<reference evidence="4" key="1">
    <citation type="journal article" date="2019" name="Int. J. Syst. Evol. Microbiol.">
        <title>The Global Catalogue of Microorganisms (GCM) 10K type strain sequencing project: providing services to taxonomists for standard genome sequencing and annotation.</title>
        <authorList>
            <consortium name="The Broad Institute Genomics Platform"/>
            <consortium name="The Broad Institute Genome Sequencing Center for Infectious Disease"/>
            <person name="Wu L."/>
            <person name="Ma J."/>
        </authorList>
    </citation>
    <scope>NUCLEOTIDE SEQUENCE [LARGE SCALE GENOMIC DNA]</scope>
    <source>
        <strain evidence="4">CCUG 63830</strain>
    </source>
</reference>
<name>A0ABW1ZMU1_9DEIO</name>
<feature type="signal peptide" evidence="2">
    <location>
        <begin position="1"/>
        <end position="20"/>
    </location>
</feature>
<proteinExistence type="predicted"/>
<comment type="caution">
    <text evidence="3">The sequence shown here is derived from an EMBL/GenBank/DDBJ whole genome shotgun (WGS) entry which is preliminary data.</text>
</comment>
<protein>
    <submittedName>
        <fullName evidence="3">Uncharacterized protein</fullName>
    </submittedName>
</protein>
<accession>A0ABW1ZMU1</accession>
<evidence type="ECO:0000256" key="1">
    <source>
        <dbReference type="SAM" id="MobiDB-lite"/>
    </source>
</evidence>
<evidence type="ECO:0000313" key="4">
    <source>
        <dbReference type="Proteomes" id="UP001596317"/>
    </source>
</evidence>
<keyword evidence="2" id="KW-0732">Signal</keyword>
<feature type="chain" id="PRO_5047382862" evidence="2">
    <location>
        <begin position="21"/>
        <end position="49"/>
    </location>
</feature>
<feature type="region of interest" description="Disordered" evidence="1">
    <location>
        <begin position="23"/>
        <end position="49"/>
    </location>
</feature>